<evidence type="ECO:0000313" key="2">
    <source>
        <dbReference type="Proteomes" id="UP001447188"/>
    </source>
</evidence>
<proteinExistence type="predicted"/>
<reference evidence="1 2" key="1">
    <citation type="submission" date="2024-02" db="EMBL/GenBank/DDBJ databases">
        <title>Discinaceae phylogenomics.</title>
        <authorList>
            <person name="Dirks A.C."/>
            <person name="James T.Y."/>
        </authorList>
    </citation>
    <scope>NUCLEOTIDE SEQUENCE [LARGE SCALE GENOMIC DNA]</scope>
    <source>
        <strain evidence="1 2">ACD0624</strain>
    </source>
</reference>
<dbReference type="Proteomes" id="UP001447188">
    <property type="component" value="Unassembled WGS sequence"/>
</dbReference>
<dbReference type="EMBL" id="JBBBZM010000283">
    <property type="protein sequence ID" value="KAL0631195.1"/>
    <property type="molecule type" value="Genomic_DNA"/>
</dbReference>
<name>A0ABR3G5Y5_9PEZI</name>
<evidence type="ECO:0000313" key="1">
    <source>
        <dbReference type="EMBL" id="KAL0631195.1"/>
    </source>
</evidence>
<gene>
    <name evidence="1" type="ORF">Q9L58_009947</name>
</gene>
<dbReference type="InterPro" id="IPR041078">
    <property type="entry name" value="Plavaka"/>
</dbReference>
<accession>A0ABR3G5Y5</accession>
<sequence>MDSTLGRSSWHSSKVELGGKKTAYFYRDPMLCIRHLLGQPAYKYDVVYAQTVEQNDVRERNSRKMNTADWWWETQEILPEGATDLPIICASDGTHVTNYSRDKKAWPAYITIGNIKETICNKPSNGAILQLALLPMPPKLGRETVQCKSLRRESQCAFHQALQYILLSLLNPSDNGSMIDFSDGHQRLCFPILCAWIADQEMHSTLHNIQSQACPKSEVSRNGLGDLQEYP</sequence>
<dbReference type="Pfam" id="PF18759">
    <property type="entry name" value="Plavaka"/>
    <property type="match status" value="1"/>
</dbReference>
<comment type="caution">
    <text evidence="1">The sequence shown here is derived from an EMBL/GenBank/DDBJ whole genome shotgun (WGS) entry which is preliminary data.</text>
</comment>
<keyword evidence="2" id="KW-1185">Reference proteome</keyword>
<protein>
    <submittedName>
        <fullName evidence="1">Uncharacterized protein</fullName>
    </submittedName>
</protein>
<organism evidence="1 2">
    <name type="scientific">Discina gigas</name>
    <dbReference type="NCBI Taxonomy" id="1032678"/>
    <lineage>
        <taxon>Eukaryota</taxon>
        <taxon>Fungi</taxon>
        <taxon>Dikarya</taxon>
        <taxon>Ascomycota</taxon>
        <taxon>Pezizomycotina</taxon>
        <taxon>Pezizomycetes</taxon>
        <taxon>Pezizales</taxon>
        <taxon>Discinaceae</taxon>
        <taxon>Discina</taxon>
    </lineage>
</organism>